<accession>A0A517TXR6</accession>
<dbReference type="InterPro" id="IPR058647">
    <property type="entry name" value="BSH_CzcB-like"/>
</dbReference>
<evidence type="ECO:0000256" key="4">
    <source>
        <dbReference type="SAM" id="Phobius"/>
    </source>
</evidence>
<feature type="domain" description="CzcB-like barrel-sandwich hybrid" evidence="6">
    <location>
        <begin position="87"/>
        <end position="326"/>
    </location>
</feature>
<dbReference type="NCBIfam" id="TIGR01730">
    <property type="entry name" value="RND_mfp"/>
    <property type="match status" value="1"/>
</dbReference>
<dbReference type="OrthoDB" id="9806939at2"/>
<feature type="domain" description="CzcB-like C-terminal circularly permuted SH3-like" evidence="7">
    <location>
        <begin position="414"/>
        <end position="475"/>
    </location>
</feature>
<dbReference type="Proteomes" id="UP000317909">
    <property type="component" value="Chromosome"/>
</dbReference>
<evidence type="ECO:0000256" key="3">
    <source>
        <dbReference type="SAM" id="Coils"/>
    </source>
</evidence>
<dbReference type="PANTHER" id="PTHR30097">
    <property type="entry name" value="CATION EFFLUX SYSTEM PROTEIN CUSB"/>
    <property type="match status" value="1"/>
</dbReference>
<dbReference type="Gene3D" id="2.40.420.20">
    <property type="match status" value="1"/>
</dbReference>
<dbReference type="PANTHER" id="PTHR30097:SF4">
    <property type="entry name" value="SLR6042 PROTEIN"/>
    <property type="match status" value="1"/>
</dbReference>
<keyword evidence="2" id="KW-0813">Transport</keyword>
<dbReference type="GO" id="GO:0016020">
    <property type="term" value="C:membrane"/>
    <property type="evidence" value="ECO:0007669"/>
    <property type="project" value="InterPro"/>
</dbReference>
<comment type="similarity">
    <text evidence="1">Belongs to the membrane fusion protein (MFP) (TC 8.A.1) family.</text>
</comment>
<feature type="transmembrane region" description="Helical" evidence="4">
    <location>
        <begin position="5"/>
        <end position="24"/>
    </location>
</feature>
<dbReference type="Pfam" id="PF25973">
    <property type="entry name" value="BSH_CzcB"/>
    <property type="match status" value="1"/>
</dbReference>
<feature type="coiled-coil region" evidence="3">
    <location>
        <begin position="217"/>
        <end position="266"/>
    </location>
</feature>
<gene>
    <name evidence="8" type="primary">mdtA_3</name>
    <name evidence="8" type="ORF">I41_23400</name>
</gene>
<evidence type="ECO:0000259" key="6">
    <source>
        <dbReference type="Pfam" id="PF25973"/>
    </source>
</evidence>
<evidence type="ECO:0000256" key="1">
    <source>
        <dbReference type="ARBA" id="ARBA00009477"/>
    </source>
</evidence>
<evidence type="ECO:0000256" key="2">
    <source>
        <dbReference type="ARBA" id="ARBA00022448"/>
    </source>
</evidence>
<dbReference type="Pfam" id="PF25954">
    <property type="entry name" value="Beta-barrel_RND_2"/>
    <property type="match status" value="1"/>
</dbReference>
<feature type="domain" description="CusB-like beta-barrel" evidence="5">
    <location>
        <begin position="330"/>
        <end position="405"/>
    </location>
</feature>
<proteinExistence type="inferred from homology"/>
<dbReference type="FunFam" id="2.40.30.170:FF:000010">
    <property type="entry name" value="Efflux RND transporter periplasmic adaptor subunit"/>
    <property type="match status" value="1"/>
</dbReference>
<dbReference type="InterPro" id="IPR058792">
    <property type="entry name" value="Beta-barrel_RND_2"/>
</dbReference>
<dbReference type="Gene3D" id="2.40.50.100">
    <property type="match status" value="1"/>
</dbReference>
<protein>
    <submittedName>
        <fullName evidence="8">Multidrug resistance protein MdtA</fullName>
    </submittedName>
</protein>
<dbReference type="InterPro" id="IPR058649">
    <property type="entry name" value="CzcB_C"/>
</dbReference>
<evidence type="ECO:0000259" key="7">
    <source>
        <dbReference type="Pfam" id="PF25975"/>
    </source>
</evidence>
<name>A0A517TXR6_9BACT</name>
<keyword evidence="4" id="KW-1133">Transmembrane helix</keyword>
<organism evidence="8 9">
    <name type="scientific">Lacipirellula limnantheis</name>
    <dbReference type="NCBI Taxonomy" id="2528024"/>
    <lineage>
        <taxon>Bacteria</taxon>
        <taxon>Pseudomonadati</taxon>
        <taxon>Planctomycetota</taxon>
        <taxon>Planctomycetia</taxon>
        <taxon>Pirellulales</taxon>
        <taxon>Lacipirellulaceae</taxon>
        <taxon>Lacipirellula</taxon>
    </lineage>
</organism>
<evidence type="ECO:0000313" key="8">
    <source>
        <dbReference type="EMBL" id="QDT73151.1"/>
    </source>
</evidence>
<dbReference type="EMBL" id="CP036339">
    <property type="protein sequence ID" value="QDT73151.1"/>
    <property type="molecule type" value="Genomic_DNA"/>
</dbReference>
<keyword evidence="4" id="KW-0472">Membrane</keyword>
<evidence type="ECO:0000313" key="9">
    <source>
        <dbReference type="Proteomes" id="UP000317909"/>
    </source>
</evidence>
<reference evidence="8 9" key="1">
    <citation type="submission" date="2019-02" db="EMBL/GenBank/DDBJ databases">
        <title>Deep-cultivation of Planctomycetes and their phenomic and genomic characterization uncovers novel biology.</title>
        <authorList>
            <person name="Wiegand S."/>
            <person name="Jogler M."/>
            <person name="Boedeker C."/>
            <person name="Pinto D."/>
            <person name="Vollmers J."/>
            <person name="Rivas-Marin E."/>
            <person name="Kohn T."/>
            <person name="Peeters S.H."/>
            <person name="Heuer A."/>
            <person name="Rast P."/>
            <person name="Oberbeckmann S."/>
            <person name="Bunk B."/>
            <person name="Jeske O."/>
            <person name="Meyerdierks A."/>
            <person name="Storesund J.E."/>
            <person name="Kallscheuer N."/>
            <person name="Luecker S."/>
            <person name="Lage O.M."/>
            <person name="Pohl T."/>
            <person name="Merkel B.J."/>
            <person name="Hornburger P."/>
            <person name="Mueller R.-W."/>
            <person name="Bruemmer F."/>
            <person name="Labrenz M."/>
            <person name="Spormann A.M."/>
            <person name="Op den Camp H."/>
            <person name="Overmann J."/>
            <person name="Amann R."/>
            <person name="Jetten M.S.M."/>
            <person name="Mascher T."/>
            <person name="Medema M.H."/>
            <person name="Devos D.P."/>
            <person name="Kaster A.-K."/>
            <person name="Ovreas L."/>
            <person name="Rohde M."/>
            <person name="Galperin M.Y."/>
            <person name="Jogler C."/>
        </authorList>
    </citation>
    <scope>NUCLEOTIDE SEQUENCE [LARGE SCALE GENOMIC DNA]</scope>
    <source>
        <strain evidence="8 9">I41</strain>
    </source>
</reference>
<dbReference type="KEGG" id="llh:I41_23400"/>
<dbReference type="RefSeq" id="WP_145432645.1">
    <property type="nucleotide sequence ID" value="NZ_CP036339.1"/>
</dbReference>
<dbReference type="GO" id="GO:0015679">
    <property type="term" value="P:plasma membrane copper ion transport"/>
    <property type="evidence" value="ECO:0007669"/>
    <property type="project" value="TreeGrafter"/>
</dbReference>
<dbReference type="AlphaFoldDB" id="A0A517TXR6"/>
<dbReference type="GO" id="GO:0060003">
    <property type="term" value="P:copper ion export"/>
    <property type="evidence" value="ECO:0007669"/>
    <property type="project" value="TreeGrafter"/>
</dbReference>
<dbReference type="InterPro" id="IPR051909">
    <property type="entry name" value="MFP_Cation_Efflux"/>
</dbReference>
<keyword evidence="4" id="KW-0812">Transmembrane</keyword>
<keyword evidence="9" id="KW-1185">Reference proteome</keyword>
<dbReference type="InterPro" id="IPR006143">
    <property type="entry name" value="RND_pump_MFP"/>
</dbReference>
<dbReference type="SUPFAM" id="SSF111369">
    <property type="entry name" value="HlyD-like secretion proteins"/>
    <property type="match status" value="1"/>
</dbReference>
<dbReference type="Gene3D" id="2.40.30.170">
    <property type="match status" value="1"/>
</dbReference>
<keyword evidence="3" id="KW-0175">Coiled coil</keyword>
<dbReference type="Pfam" id="PF25975">
    <property type="entry name" value="CzcB_C"/>
    <property type="match status" value="1"/>
</dbReference>
<sequence>MKLKFVYPLVGVVVIGVVATLSLWRTSQRPADPPTASEPSEQGTREIVTLSPEQLGRGNVKTSVASETIFQPTRTVPGRLTYDQDRHVAVKAAFNGVVTEFRVRPGDFVATGQTLAVLSSSDVGAARAKVKRREADLQLAQRQAEWRTNIKDGVLLLVQLIREEKEPRDIDAALQYHAVGDYRERLVSAYTRVRLANVMADNIQEAAASGAVSGKVRQERESERQAAQAALQSAIEQSLFDVEQLSKKATAVAEDAQRQLEVTRQDLKLLLGPSSRTIDEGVAEASPEASLSQVEIVAPINGAMEERSLAVMERVSAGDAIAVIADTSRLWAVADVREQDWATIDVDVGAKVVVTTPALPDERYAAEVLVVGRSVDAATGAAALVARLESADHRLRPGLFIRMTIPAGPSRAAVTVPESSVVVHDGQSFVFVPVGTTKFRRVDVRRGGEEGGRLEILEGLAKGTPVVSEGAFFLKSALLMVGGDE</sequence>
<dbReference type="GO" id="GO:0030313">
    <property type="term" value="C:cell envelope"/>
    <property type="evidence" value="ECO:0007669"/>
    <property type="project" value="TreeGrafter"/>
</dbReference>
<dbReference type="GO" id="GO:0022857">
    <property type="term" value="F:transmembrane transporter activity"/>
    <property type="evidence" value="ECO:0007669"/>
    <property type="project" value="InterPro"/>
</dbReference>
<evidence type="ECO:0000259" key="5">
    <source>
        <dbReference type="Pfam" id="PF25954"/>
    </source>
</evidence>